<dbReference type="AlphaFoldDB" id="A0A1V6PVE6"/>
<protein>
    <submittedName>
        <fullName evidence="1">Uncharacterized protein</fullName>
    </submittedName>
</protein>
<reference evidence="2" key="1">
    <citation type="journal article" date="2017" name="Nat. Microbiol.">
        <title>Global analysis of biosynthetic gene clusters reveals vast potential of secondary metabolite production in Penicillium species.</title>
        <authorList>
            <person name="Nielsen J.C."/>
            <person name="Grijseels S."/>
            <person name="Prigent S."/>
            <person name="Ji B."/>
            <person name="Dainat J."/>
            <person name="Nielsen K.F."/>
            <person name="Frisvad J.C."/>
            <person name="Workman M."/>
            <person name="Nielsen J."/>
        </authorList>
    </citation>
    <scope>NUCLEOTIDE SEQUENCE [LARGE SCALE GENOMIC DNA]</scope>
    <source>
        <strain evidence="2">IBT 31811</strain>
    </source>
</reference>
<gene>
    <name evidence="1" type="ORF">PENANT_c030G00157</name>
</gene>
<keyword evidence="2" id="KW-1185">Reference proteome</keyword>
<comment type="caution">
    <text evidence="1">The sequence shown here is derived from an EMBL/GenBank/DDBJ whole genome shotgun (WGS) entry which is preliminary data.</text>
</comment>
<proteinExistence type="predicted"/>
<evidence type="ECO:0000313" key="1">
    <source>
        <dbReference type="EMBL" id="OQD80960.1"/>
    </source>
</evidence>
<accession>A0A1V6PVE6</accession>
<sequence length="31" mass="3605">MTVVEIDLLPHFLLSAFSEKWTQLFIKIAVD</sequence>
<name>A0A1V6PVE6_9EURO</name>
<dbReference type="Proteomes" id="UP000191672">
    <property type="component" value="Unassembled WGS sequence"/>
</dbReference>
<organism evidence="1 2">
    <name type="scientific">Penicillium antarcticum</name>
    <dbReference type="NCBI Taxonomy" id="416450"/>
    <lineage>
        <taxon>Eukaryota</taxon>
        <taxon>Fungi</taxon>
        <taxon>Dikarya</taxon>
        <taxon>Ascomycota</taxon>
        <taxon>Pezizomycotina</taxon>
        <taxon>Eurotiomycetes</taxon>
        <taxon>Eurotiomycetidae</taxon>
        <taxon>Eurotiales</taxon>
        <taxon>Aspergillaceae</taxon>
        <taxon>Penicillium</taxon>
    </lineage>
</organism>
<evidence type="ECO:0000313" key="2">
    <source>
        <dbReference type="Proteomes" id="UP000191672"/>
    </source>
</evidence>
<dbReference type="EMBL" id="MDYN01000030">
    <property type="protein sequence ID" value="OQD80960.1"/>
    <property type="molecule type" value="Genomic_DNA"/>
</dbReference>